<organism evidence="2 3">
    <name type="scientific">Lysobacter gummosus</name>
    <dbReference type="NCBI Taxonomy" id="262324"/>
    <lineage>
        <taxon>Bacteria</taxon>
        <taxon>Pseudomonadati</taxon>
        <taxon>Pseudomonadota</taxon>
        <taxon>Gammaproteobacteria</taxon>
        <taxon>Lysobacterales</taxon>
        <taxon>Lysobacteraceae</taxon>
        <taxon>Lysobacter</taxon>
    </lineage>
</organism>
<sequence length="251" mass="25151">MNRPSLPRALFSALLAAAAAAQPAVALPPLRADLVDEATLAKISGKYFGAQMLVGLRVDVVSSLNTPQQGAAMASGSLLVQRDGAGFAVSVDARSHAEAGSGGALPTNSSASGADAVQVRGIGQIAQIAGDGNRLSNLTSIGFVDQAQANTDASGFNGQSRSAASAGTMQARVTFLDGGVQVGIEGPGASIQQRLAAGAQGGIAQLGRIAGNGMDAGNRLQLQIVTAAMTPQLSRQLGLQQALDSLRALPR</sequence>
<protein>
    <submittedName>
        <fullName evidence="2">Uncharacterized protein</fullName>
    </submittedName>
</protein>
<evidence type="ECO:0000313" key="2">
    <source>
        <dbReference type="EMBL" id="UNP29740.1"/>
    </source>
</evidence>
<keyword evidence="1" id="KW-0732">Signal</keyword>
<evidence type="ECO:0000256" key="1">
    <source>
        <dbReference type="SAM" id="SignalP"/>
    </source>
</evidence>
<gene>
    <name evidence="2" type="ORF">MOV92_00175</name>
</gene>
<evidence type="ECO:0000313" key="3">
    <source>
        <dbReference type="Proteomes" id="UP000829194"/>
    </source>
</evidence>
<keyword evidence="3" id="KW-1185">Reference proteome</keyword>
<reference evidence="2 3" key="1">
    <citation type="submission" date="2022-03" db="EMBL/GenBank/DDBJ databases">
        <title>Complete genome sequence of Lysobacter capsici VKM B-2533 and Lysobacter gummosus 10.1.1, promising sources of lytic agents.</title>
        <authorList>
            <person name="Tarlachkov S.V."/>
            <person name="Kudryakova I.V."/>
            <person name="Afoshin A.S."/>
            <person name="Leontyevskaya E.A."/>
            <person name="Leontyevskaya N.V."/>
        </authorList>
    </citation>
    <scope>NUCLEOTIDE SEQUENCE [LARGE SCALE GENOMIC DNA]</scope>
    <source>
        <strain evidence="2 3">10.1.1</strain>
    </source>
</reference>
<feature type="signal peptide" evidence="1">
    <location>
        <begin position="1"/>
        <end position="26"/>
    </location>
</feature>
<feature type="chain" id="PRO_5046053586" evidence="1">
    <location>
        <begin position="27"/>
        <end position="251"/>
    </location>
</feature>
<name>A0ABY3XCF8_9GAMM</name>
<proteinExistence type="predicted"/>
<dbReference type="Proteomes" id="UP000829194">
    <property type="component" value="Chromosome"/>
</dbReference>
<dbReference type="EMBL" id="CP093547">
    <property type="protein sequence ID" value="UNP29740.1"/>
    <property type="molecule type" value="Genomic_DNA"/>
</dbReference>
<dbReference type="RefSeq" id="WP_148648673.1">
    <property type="nucleotide sequence ID" value="NZ_CP011131.1"/>
</dbReference>
<accession>A0ABY3XCF8</accession>